<dbReference type="GO" id="GO:0004722">
    <property type="term" value="F:protein serine/threonine phosphatase activity"/>
    <property type="evidence" value="ECO:0007669"/>
    <property type="project" value="UniProtKB-EC"/>
</dbReference>
<dbReference type="CDD" id="cd00143">
    <property type="entry name" value="PP2Cc"/>
    <property type="match status" value="1"/>
</dbReference>
<feature type="domain" description="PPM-type phosphatase" evidence="1">
    <location>
        <begin position="11"/>
        <end position="242"/>
    </location>
</feature>
<dbReference type="InterPro" id="IPR036457">
    <property type="entry name" value="PPM-type-like_dom_sf"/>
</dbReference>
<keyword evidence="2" id="KW-0378">Hydrolase</keyword>
<dbReference type="SUPFAM" id="SSF81606">
    <property type="entry name" value="PP2C-like"/>
    <property type="match status" value="1"/>
</dbReference>
<keyword evidence="5" id="KW-1185">Reference proteome</keyword>
<protein>
    <submittedName>
        <fullName evidence="2">Serine/threonine phosphatase stp</fullName>
        <ecNumber evidence="2">3.1.3.16</ecNumber>
    </submittedName>
</protein>
<reference evidence="3 5" key="2">
    <citation type="submission" date="2016-06" db="EMBL/GenBank/DDBJ databases">
        <title>Genome sequence of Oerskovia enterophila DSM 43852.</title>
        <authorList>
            <person name="Poehlein A."/>
            <person name="Jag V."/>
            <person name="Bengelsdorf F.R."/>
            <person name="Daniel R."/>
            <person name="Duerre P."/>
        </authorList>
    </citation>
    <scope>NUCLEOTIDE SEQUENCE [LARGE SCALE GENOMIC DNA]</scope>
    <source>
        <strain evidence="3 5">DSM 43852</strain>
    </source>
</reference>
<evidence type="ECO:0000313" key="3">
    <source>
        <dbReference type="EMBL" id="OCI33074.1"/>
    </source>
</evidence>
<evidence type="ECO:0000313" key="2">
    <source>
        <dbReference type="EMBL" id="KZM36155.1"/>
    </source>
</evidence>
<reference evidence="2 4" key="1">
    <citation type="submission" date="2016-01" db="EMBL/GenBank/DDBJ databases">
        <title>Genome sequence of Oerskovia enterophila VJag, an agar and cellulose degrading bacterium.</title>
        <authorList>
            <person name="Poehlein A."/>
            <person name="Jag V."/>
            <person name="Bengelsdorf F."/>
            <person name="Duerre P."/>
            <person name="Daniel R."/>
        </authorList>
    </citation>
    <scope>NUCLEOTIDE SEQUENCE [LARGE SCALE GENOMIC DNA]</scope>
    <source>
        <strain evidence="2 4">VJag</strain>
    </source>
</reference>
<dbReference type="EMBL" id="MAQA01000002">
    <property type="protein sequence ID" value="OCI33074.1"/>
    <property type="molecule type" value="Genomic_DNA"/>
</dbReference>
<dbReference type="PROSITE" id="PS51746">
    <property type="entry name" value="PPM_2"/>
    <property type="match status" value="1"/>
</dbReference>
<dbReference type="PATRIC" id="fig|43678.3.peg.1225"/>
<dbReference type="EC" id="3.1.3.16" evidence="2"/>
<dbReference type="OrthoDB" id="9801841at2"/>
<dbReference type="Proteomes" id="UP000093412">
    <property type="component" value="Unassembled WGS sequence"/>
</dbReference>
<sequence length="280" mass="29784">MSASTTGVHLAWGASSHRGARRLLNEDRFLADRSVFFVADGMGGHDAGEVASAAAIDALRPLGALGTVGPEDVRERLGVAQHDVRSISTEPGRGAGTTVTGVVVAEQEGVPYWLVVNIGDSRTYQMSHGVLEQLSVDHSEVQEMVDAGLLTPTQALTHPRRHVVTRAVGAALPPEPDFCWIPIEPRDRMLVCSDGLTGELSDERIAEILLAQPDPQSAADLLVNEAIVAGGRDNITVVVVDATGAWQDTSDGSTTPRDALGYTDEDTLPREIHLQMGDRS</sequence>
<accession>A0A163S9U4</accession>
<name>A0A163S9U4_9CELL</name>
<organism evidence="2 4">
    <name type="scientific">Oerskovia enterophila</name>
    <dbReference type="NCBI Taxonomy" id="43678"/>
    <lineage>
        <taxon>Bacteria</taxon>
        <taxon>Bacillati</taxon>
        <taxon>Actinomycetota</taxon>
        <taxon>Actinomycetes</taxon>
        <taxon>Micrococcales</taxon>
        <taxon>Cellulomonadaceae</taxon>
        <taxon>Oerskovia</taxon>
    </lineage>
</organism>
<dbReference type="SMART" id="SM00331">
    <property type="entry name" value="PP2C_SIG"/>
    <property type="match status" value="1"/>
</dbReference>
<dbReference type="PANTHER" id="PTHR47992">
    <property type="entry name" value="PROTEIN PHOSPHATASE"/>
    <property type="match status" value="1"/>
</dbReference>
<evidence type="ECO:0000313" key="4">
    <source>
        <dbReference type="Proteomes" id="UP000076447"/>
    </source>
</evidence>
<gene>
    <name evidence="2" type="primary">stp_4</name>
    <name evidence="3" type="synonym">stp_1</name>
    <name evidence="3" type="ORF">OERS_03280</name>
    <name evidence="2" type="ORF">OJAG_11740</name>
</gene>
<dbReference type="STRING" id="43678.OJAG_11740"/>
<dbReference type="SMART" id="SM00332">
    <property type="entry name" value="PP2Cc"/>
    <property type="match status" value="1"/>
</dbReference>
<dbReference type="AlphaFoldDB" id="A0A163S9U4"/>
<dbReference type="EMBL" id="LRIE01000059">
    <property type="protein sequence ID" value="KZM36155.1"/>
    <property type="molecule type" value="Genomic_DNA"/>
</dbReference>
<dbReference type="InterPro" id="IPR001932">
    <property type="entry name" value="PPM-type_phosphatase-like_dom"/>
</dbReference>
<dbReference type="InterPro" id="IPR015655">
    <property type="entry name" value="PP2C"/>
</dbReference>
<dbReference type="RefSeq" id="WP_068623821.1">
    <property type="nucleotide sequence ID" value="NZ_LRIE01000059.1"/>
</dbReference>
<dbReference type="Proteomes" id="UP000076447">
    <property type="component" value="Unassembled WGS sequence"/>
</dbReference>
<dbReference type="Gene3D" id="3.60.40.10">
    <property type="entry name" value="PPM-type phosphatase domain"/>
    <property type="match status" value="1"/>
</dbReference>
<evidence type="ECO:0000313" key="5">
    <source>
        <dbReference type="Proteomes" id="UP000093412"/>
    </source>
</evidence>
<proteinExistence type="predicted"/>
<comment type="caution">
    <text evidence="2">The sequence shown here is derived from an EMBL/GenBank/DDBJ whole genome shotgun (WGS) entry which is preliminary data.</text>
</comment>
<evidence type="ECO:0000259" key="1">
    <source>
        <dbReference type="PROSITE" id="PS51746"/>
    </source>
</evidence>
<dbReference type="Pfam" id="PF13672">
    <property type="entry name" value="PP2C_2"/>
    <property type="match status" value="1"/>
</dbReference>